<dbReference type="InterPro" id="IPR008949">
    <property type="entry name" value="Isoprenoid_synthase_dom_sf"/>
</dbReference>
<proteinExistence type="inferred from homology"/>
<reference evidence="6" key="1">
    <citation type="submission" date="2018-06" db="EMBL/GenBank/DDBJ databases">
        <authorList>
            <person name="Zhirakovskaya E."/>
        </authorList>
    </citation>
    <scope>NUCLEOTIDE SEQUENCE</scope>
</reference>
<dbReference type="InterPro" id="IPR033749">
    <property type="entry name" value="Polyprenyl_synt_CS"/>
</dbReference>
<dbReference type="FunFam" id="1.10.600.10:FF:000002">
    <property type="entry name" value="Octaprenyl diphosphate synthase"/>
    <property type="match status" value="1"/>
</dbReference>
<protein>
    <submittedName>
        <fullName evidence="6">Decaprenyl diphosphate synthase</fullName>
        <ecNumber evidence="6">2.5.1.91</ecNumber>
    </submittedName>
</protein>
<dbReference type="CDD" id="cd00685">
    <property type="entry name" value="Trans_IPPS_HT"/>
    <property type="match status" value="1"/>
</dbReference>
<dbReference type="PROSITE" id="PS00444">
    <property type="entry name" value="POLYPRENYL_SYNTHASE_2"/>
    <property type="match status" value="1"/>
</dbReference>
<comment type="similarity">
    <text evidence="2">Belongs to the FPP/GGPP synthase family.</text>
</comment>
<dbReference type="Gene3D" id="1.10.600.10">
    <property type="entry name" value="Farnesyl Diphosphate Synthase"/>
    <property type="match status" value="1"/>
</dbReference>
<comment type="cofactor">
    <cofactor evidence="1">
        <name>Mg(2+)</name>
        <dbReference type="ChEBI" id="CHEBI:18420"/>
    </cofactor>
</comment>
<dbReference type="EC" id="2.5.1.91" evidence="6"/>
<keyword evidence="5" id="KW-0460">Magnesium</keyword>
<dbReference type="InterPro" id="IPR000092">
    <property type="entry name" value="Polyprenyl_synt"/>
</dbReference>
<evidence type="ECO:0000256" key="2">
    <source>
        <dbReference type="ARBA" id="ARBA00006706"/>
    </source>
</evidence>
<dbReference type="SUPFAM" id="SSF48576">
    <property type="entry name" value="Terpenoid synthases"/>
    <property type="match status" value="1"/>
</dbReference>
<accession>A0A3B0RSX2</accession>
<sequence length="331" mass="36037">MDHAVTRPHEKLATHLAGKLSAVNDLIRARMVSRHAPRIPEVTAHLVEAGGKRLRPMLTLAAADICGYGGEYDVHLAATVEFIHTATLLHDDVVDESAQRRGRPTANLLWDNKSSVLVGDYLFSRAFQLMVEPGSLRVLDILANASATIAEGEVLQLSAAQDLRTDESIYLQIVRGKTAALFSAATEVGGVISDAPEDQIKALYDYGDALGIAFQIVDDLLDYQGDSAATGKNIGDDFRERKLTLPVIKAVAAADEEERAFWSRVIEKDKQGEGDLEHALALLTAHDALEQTRQDALGWAEKAKSEIAKLPDHPVRQMLSDLADYVVARVS</sequence>
<dbReference type="GO" id="GO:0097269">
    <property type="term" value="F:all-trans-decaprenyl-diphosphate synthase activity"/>
    <property type="evidence" value="ECO:0007669"/>
    <property type="project" value="UniProtKB-EC"/>
</dbReference>
<dbReference type="PROSITE" id="PS00723">
    <property type="entry name" value="POLYPRENYL_SYNTHASE_1"/>
    <property type="match status" value="1"/>
</dbReference>
<dbReference type="Pfam" id="PF00348">
    <property type="entry name" value="polyprenyl_synt"/>
    <property type="match status" value="1"/>
</dbReference>
<dbReference type="PANTHER" id="PTHR12001">
    <property type="entry name" value="GERANYLGERANYL PYROPHOSPHATE SYNTHASE"/>
    <property type="match status" value="1"/>
</dbReference>
<organism evidence="6">
    <name type="scientific">hydrothermal vent metagenome</name>
    <dbReference type="NCBI Taxonomy" id="652676"/>
    <lineage>
        <taxon>unclassified sequences</taxon>
        <taxon>metagenomes</taxon>
        <taxon>ecological metagenomes</taxon>
    </lineage>
</organism>
<keyword evidence="4" id="KW-0479">Metal-binding</keyword>
<dbReference type="GO" id="GO:0008299">
    <property type="term" value="P:isoprenoid biosynthetic process"/>
    <property type="evidence" value="ECO:0007669"/>
    <property type="project" value="InterPro"/>
</dbReference>
<evidence type="ECO:0000256" key="1">
    <source>
        <dbReference type="ARBA" id="ARBA00001946"/>
    </source>
</evidence>
<dbReference type="SFLD" id="SFLDS00005">
    <property type="entry name" value="Isoprenoid_Synthase_Type_I"/>
    <property type="match status" value="1"/>
</dbReference>
<keyword evidence="3 6" id="KW-0808">Transferase</keyword>
<evidence type="ECO:0000313" key="6">
    <source>
        <dbReference type="EMBL" id="VAV94622.1"/>
    </source>
</evidence>
<dbReference type="EMBL" id="UOEG01000122">
    <property type="protein sequence ID" value="VAV94622.1"/>
    <property type="molecule type" value="Genomic_DNA"/>
</dbReference>
<dbReference type="PANTHER" id="PTHR12001:SF69">
    <property type="entry name" value="ALL TRANS-POLYPRENYL-DIPHOSPHATE SYNTHASE PDSS1"/>
    <property type="match status" value="1"/>
</dbReference>
<evidence type="ECO:0000256" key="3">
    <source>
        <dbReference type="ARBA" id="ARBA00022679"/>
    </source>
</evidence>
<evidence type="ECO:0000256" key="4">
    <source>
        <dbReference type="ARBA" id="ARBA00022723"/>
    </source>
</evidence>
<name>A0A3B0RSX2_9ZZZZ</name>
<dbReference type="AlphaFoldDB" id="A0A3B0RSX2"/>
<dbReference type="GO" id="GO:0046872">
    <property type="term" value="F:metal ion binding"/>
    <property type="evidence" value="ECO:0007669"/>
    <property type="project" value="UniProtKB-KW"/>
</dbReference>
<evidence type="ECO:0000256" key="5">
    <source>
        <dbReference type="ARBA" id="ARBA00022842"/>
    </source>
</evidence>
<gene>
    <name evidence="6" type="ORF">MNBD_ALPHA07-37</name>
</gene>